<dbReference type="Pfam" id="PF03736">
    <property type="entry name" value="EPTP"/>
    <property type="match status" value="2"/>
</dbReference>
<evidence type="ECO:0000313" key="4">
    <source>
        <dbReference type="Proteomes" id="UP000001554"/>
    </source>
</evidence>
<accession>A0A9J7LH82</accession>
<dbReference type="OrthoDB" id="188713at2759"/>
<dbReference type="Proteomes" id="UP000001554">
    <property type="component" value="Chromosome 7"/>
</dbReference>
<sequence length="867" mass="96492">MALSALCKPAGTWMAAWFLLLLLLVTIVDPTKSQQGTGVQDFQFEGNQALDSQIIQLTQALQTAEGDTETPRMKRTPVDFTIPPLFPHGAEAQAEEVHLHGVSMADVYTMAFLQLEDVAFLFLASGNSHGHNVTIFALDTMSEDFFVAGQWQVSGPVTLEAISMGSSGFLLVSEEVEGIVPKSYRTEIYTFSRGATSFVQTIVTTGRCHWRHFTMGDLFLAMLGKRAQSESMLLHVYYWDGAYFDKVFDIPVQSACAVEPFTIQKQSYLAVANCPPDAVKGQGHIYYNSSIIYKFLPFKNDFEVYQQLPGHVTTDLAFFTAGPDSYLALTQRVAWTSPHQQTDTVSYNSECAIYRWNGYFFVPYQDIPLTDADVTASVQTSQQQADLLVTNTKDNVQTYQLINDKFEQSFIFSSHTDLGGIKDIYSFYTGTSSYLMFTSEGARLFKVSFLQRGKLIGFQQDMVVEVVRLNTVLQNIEKNVSNISSDIQMKEVKLNTSQVVEGRKLFQNVSISQWLTKWDDNIVTEEEKQAVQTFKNLTTTALLIDRTSTDVLDSLPRYLLTFGEQTFTTETHIRSLRVNRLLTSKNIHTEIFNEERFNHFVKNMFYNNKDDQSLHAKLTLPFLNNDGDITVLGTIDGLHIPADVVFQDTLADIFATKVFEKGVVFLQDVDVSGSINGVQLDDCLLTQQDQNVTGFLTFLDDISCEGDVFMEEALTVGTVDLSVLSEDVVYLQTEGAPVRVGGSCVINTTLHVLGDVSINGTINQVDIAELEKTVMRVDSYQVITEDWTVSNDITFTKLLTVTGTINNLYMPEDVARLEGDHVMNGDVLINNSMAVAGAGGLVVEGMANGILLSDIMTVESHQEAHAT</sequence>
<dbReference type="InterPro" id="IPR009039">
    <property type="entry name" value="EAR"/>
</dbReference>
<keyword evidence="4" id="KW-1185">Reference proteome</keyword>
<name>A0A9J7LH82_BRAFL</name>
<dbReference type="PROSITE" id="PS50912">
    <property type="entry name" value="EAR"/>
    <property type="match status" value="2"/>
</dbReference>
<feature type="chain" id="PRO_5039922054" evidence="3">
    <location>
        <begin position="34"/>
        <end position="867"/>
    </location>
</feature>
<reference evidence="5" key="2">
    <citation type="submission" date="2025-08" db="UniProtKB">
        <authorList>
            <consortium name="RefSeq"/>
        </authorList>
    </citation>
    <scope>IDENTIFICATION</scope>
    <source>
        <strain evidence="5">S238N-H82</strain>
        <tissue evidence="5">Testes</tissue>
    </source>
</reference>
<proteinExistence type="predicted"/>
<dbReference type="GeneID" id="118419422"/>
<evidence type="ECO:0000256" key="3">
    <source>
        <dbReference type="SAM" id="SignalP"/>
    </source>
</evidence>
<keyword evidence="2" id="KW-0677">Repeat</keyword>
<dbReference type="AlphaFoldDB" id="A0A9J7LH82"/>
<dbReference type="PANTHER" id="PTHR15261:SF4">
    <property type="entry name" value="THROMBOSPONDIN-TYPE LAMININ G DOMAIN AND EAR REPEAT-CONTAINING PROTEIN"/>
    <property type="match status" value="1"/>
</dbReference>
<keyword evidence="1 3" id="KW-0732">Signal</keyword>
<dbReference type="InterPro" id="IPR005492">
    <property type="entry name" value="EPTP"/>
</dbReference>
<dbReference type="RefSeq" id="XP_035681683.1">
    <property type="nucleotide sequence ID" value="XM_035825790.1"/>
</dbReference>
<protein>
    <submittedName>
        <fullName evidence="5">Uncharacterized protein LOC118419422</fullName>
    </submittedName>
</protein>
<dbReference type="KEGG" id="bfo:118419422"/>
<organism evidence="4 5">
    <name type="scientific">Branchiostoma floridae</name>
    <name type="common">Florida lancelet</name>
    <name type="synonym">Amphioxus</name>
    <dbReference type="NCBI Taxonomy" id="7739"/>
    <lineage>
        <taxon>Eukaryota</taxon>
        <taxon>Metazoa</taxon>
        <taxon>Chordata</taxon>
        <taxon>Cephalochordata</taxon>
        <taxon>Leptocardii</taxon>
        <taxon>Amphioxiformes</taxon>
        <taxon>Branchiostomatidae</taxon>
        <taxon>Branchiostoma</taxon>
    </lineage>
</organism>
<evidence type="ECO:0000256" key="1">
    <source>
        <dbReference type="ARBA" id="ARBA00022729"/>
    </source>
</evidence>
<evidence type="ECO:0000256" key="2">
    <source>
        <dbReference type="ARBA" id="ARBA00022737"/>
    </source>
</evidence>
<gene>
    <name evidence="5" type="primary">LOC118419422</name>
</gene>
<evidence type="ECO:0000313" key="5">
    <source>
        <dbReference type="RefSeq" id="XP_035681683.1"/>
    </source>
</evidence>
<feature type="signal peptide" evidence="3">
    <location>
        <begin position="1"/>
        <end position="33"/>
    </location>
</feature>
<reference evidence="4" key="1">
    <citation type="journal article" date="2020" name="Nat. Ecol. Evol.">
        <title>Deeply conserved synteny resolves early events in vertebrate evolution.</title>
        <authorList>
            <person name="Simakov O."/>
            <person name="Marletaz F."/>
            <person name="Yue J.X."/>
            <person name="O'Connell B."/>
            <person name="Jenkins J."/>
            <person name="Brandt A."/>
            <person name="Calef R."/>
            <person name="Tung C.H."/>
            <person name="Huang T.K."/>
            <person name="Schmutz J."/>
            <person name="Satoh N."/>
            <person name="Yu J.K."/>
            <person name="Putnam N.H."/>
            <person name="Green R.E."/>
            <person name="Rokhsar D.S."/>
        </authorList>
    </citation>
    <scope>NUCLEOTIDE SEQUENCE [LARGE SCALE GENOMIC DNA]</scope>
    <source>
        <strain evidence="4">S238N-H82</strain>
    </source>
</reference>
<dbReference type="PANTHER" id="PTHR15261">
    <property type="entry name" value="THROMBOSPONDIN-TYPE LAMININ G DOMAIN AND EAR REPEAT-CONTAINING"/>
    <property type="match status" value="1"/>
</dbReference>